<proteinExistence type="predicted"/>
<name>A0AAW1XMU6_RUBAR</name>
<keyword evidence="2" id="KW-1185">Reference proteome</keyword>
<comment type="caution">
    <text evidence="1">The sequence shown here is derived from an EMBL/GenBank/DDBJ whole genome shotgun (WGS) entry which is preliminary data.</text>
</comment>
<dbReference type="Proteomes" id="UP001457282">
    <property type="component" value="Unassembled WGS sequence"/>
</dbReference>
<organism evidence="1 2">
    <name type="scientific">Rubus argutus</name>
    <name type="common">Southern blackberry</name>
    <dbReference type="NCBI Taxonomy" id="59490"/>
    <lineage>
        <taxon>Eukaryota</taxon>
        <taxon>Viridiplantae</taxon>
        <taxon>Streptophyta</taxon>
        <taxon>Embryophyta</taxon>
        <taxon>Tracheophyta</taxon>
        <taxon>Spermatophyta</taxon>
        <taxon>Magnoliopsida</taxon>
        <taxon>eudicotyledons</taxon>
        <taxon>Gunneridae</taxon>
        <taxon>Pentapetalae</taxon>
        <taxon>rosids</taxon>
        <taxon>fabids</taxon>
        <taxon>Rosales</taxon>
        <taxon>Rosaceae</taxon>
        <taxon>Rosoideae</taxon>
        <taxon>Rosoideae incertae sedis</taxon>
        <taxon>Rubus</taxon>
    </lineage>
</organism>
<accession>A0AAW1XMU6</accession>
<dbReference type="AlphaFoldDB" id="A0AAW1XMU6"/>
<dbReference type="InterPro" id="IPR011009">
    <property type="entry name" value="Kinase-like_dom_sf"/>
</dbReference>
<gene>
    <name evidence="1" type="ORF">M0R45_014503</name>
</gene>
<dbReference type="SUPFAM" id="SSF56112">
    <property type="entry name" value="Protein kinase-like (PK-like)"/>
    <property type="match status" value="1"/>
</dbReference>
<protein>
    <recommendedName>
        <fullName evidence="3">Protein kinase domain-containing protein</fullName>
    </recommendedName>
</protein>
<reference evidence="1 2" key="1">
    <citation type="journal article" date="2023" name="G3 (Bethesda)">
        <title>A chromosome-length genome assembly and annotation of blackberry (Rubus argutus, cv. 'Hillquist').</title>
        <authorList>
            <person name="Bruna T."/>
            <person name="Aryal R."/>
            <person name="Dudchenko O."/>
            <person name="Sargent D.J."/>
            <person name="Mead D."/>
            <person name="Buti M."/>
            <person name="Cavallini A."/>
            <person name="Hytonen T."/>
            <person name="Andres J."/>
            <person name="Pham M."/>
            <person name="Weisz D."/>
            <person name="Mascagni F."/>
            <person name="Usai G."/>
            <person name="Natali L."/>
            <person name="Bassil N."/>
            <person name="Fernandez G.E."/>
            <person name="Lomsadze A."/>
            <person name="Armour M."/>
            <person name="Olukolu B."/>
            <person name="Poorten T."/>
            <person name="Britton C."/>
            <person name="Davik J."/>
            <person name="Ashrafi H."/>
            <person name="Aiden E.L."/>
            <person name="Borodovsky M."/>
            <person name="Worthington M."/>
        </authorList>
    </citation>
    <scope>NUCLEOTIDE SEQUENCE [LARGE SCALE GENOMIC DNA]</scope>
    <source>
        <tissue evidence="1">Leaf</tissue>
    </source>
</reference>
<evidence type="ECO:0000313" key="1">
    <source>
        <dbReference type="EMBL" id="KAK9937731.1"/>
    </source>
</evidence>
<dbReference type="Gene3D" id="1.10.510.10">
    <property type="entry name" value="Transferase(Phosphotransferase) domain 1"/>
    <property type="match status" value="1"/>
</dbReference>
<dbReference type="EMBL" id="JBEDUW010000003">
    <property type="protein sequence ID" value="KAK9937731.1"/>
    <property type="molecule type" value="Genomic_DNA"/>
</dbReference>
<evidence type="ECO:0000313" key="2">
    <source>
        <dbReference type="Proteomes" id="UP001457282"/>
    </source>
</evidence>
<sequence>MSSSSSKNKQRRVSLLEKYKIMGRISTDGDGEVFREVEKKTDQEVAVKKYSDERQLKEIAYLKKLNCPFVLPVLDVGHDQGRS</sequence>
<evidence type="ECO:0008006" key="3">
    <source>
        <dbReference type="Google" id="ProtNLM"/>
    </source>
</evidence>